<keyword evidence="5" id="KW-1185">Reference proteome</keyword>
<reference evidence="4 5" key="1">
    <citation type="submission" date="2015-11" db="EMBL/GenBank/DDBJ databases">
        <authorList>
            <consortium name="Pathogen Informatics"/>
        </authorList>
    </citation>
    <scope>NUCLEOTIDE SEQUENCE [LARGE SCALE GENOMIC DNA]</scope>
    <source>
        <strain evidence="4 5">006A-0059</strain>
    </source>
</reference>
<keyword evidence="4" id="KW-0548">Nucleotidyltransferase</keyword>
<organism evidence="4 5">
    <name type="scientific">Campylobacter hyointestinalis subsp. hyointestinalis</name>
    <dbReference type="NCBI Taxonomy" id="91352"/>
    <lineage>
        <taxon>Bacteria</taxon>
        <taxon>Pseudomonadati</taxon>
        <taxon>Campylobacterota</taxon>
        <taxon>Epsilonproteobacteria</taxon>
        <taxon>Campylobacterales</taxon>
        <taxon>Campylobacteraceae</taxon>
        <taxon>Campylobacter</taxon>
    </lineage>
</organism>
<dbReference type="SUPFAM" id="SSF55347">
    <property type="entry name" value="Glyceraldehyde-3-phosphate dehydrogenase-like, C-terminal domain"/>
    <property type="match status" value="1"/>
</dbReference>
<dbReference type="InterPro" id="IPR036291">
    <property type="entry name" value="NAD(P)-bd_dom_sf"/>
</dbReference>
<dbReference type="InterPro" id="IPR050793">
    <property type="entry name" value="CMP-NeuNAc_synthase"/>
</dbReference>
<dbReference type="PANTHER" id="PTHR21485">
    <property type="entry name" value="HAD SUPERFAMILY MEMBERS CMAS AND KDSC"/>
    <property type="match status" value="1"/>
</dbReference>
<dbReference type="Gene3D" id="3.90.550.10">
    <property type="entry name" value="Spore Coat Polysaccharide Biosynthesis Protein SpsA, Chain A"/>
    <property type="match status" value="1"/>
</dbReference>
<dbReference type="AlphaFoldDB" id="A0A0S4S1M6"/>
<gene>
    <name evidence="4" type="primary">neuA_2</name>
    <name evidence="4" type="ORF">ERS686654_01123</name>
</gene>
<dbReference type="InterPro" id="IPR000683">
    <property type="entry name" value="Gfo/Idh/MocA-like_OxRdtase_N"/>
</dbReference>
<dbReference type="GO" id="GO:0000166">
    <property type="term" value="F:nucleotide binding"/>
    <property type="evidence" value="ECO:0007669"/>
    <property type="project" value="InterPro"/>
</dbReference>
<feature type="domain" description="GFO/IDH/MocA-like oxidoreductase" evidence="3">
    <location>
        <begin position="124"/>
        <end position="234"/>
    </location>
</feature>
<dbReference type="SUPFAM" id="SSF51735">
    <property type="entry name" value="NAD(P)-binding Rossmann-fold domains"/>
    <property type="match status" value="1"/>
</dbReference>
<accession>A0A0S4S1M6</accession>
<evidence type="ECO:0000256" key="1">
    <source>
        <dbReference type="ARBA" id="ARBA00010726"/>
    </source>
</evidence>
<comment type="caution">
    <text evidence="4">The sequence shown here is derived from an EMBL/GenBank/DDBJ whole genome shotgun (WGS) entry which is preliminary data.</text>
</comment>
<dbReference type="Pfam" id="PF22725">
    <property type="entry name" value="GFO_IDH_MocA_C3"/>
    <property type="match status" value="1"/>
</dbReference>
<evidence type="ECO:0000313" key="4">
    <source>
        <dbReference type="EMBL" id="CUU79865.1"/>
    </source>
</evidence>
<dbReference type="CDD" id="cd02513">
    <property type="entry name" value="CMP-NeuAc_Synthase"/>
    <property type="match status" value="1"/>
</dbReference>
<dbReference type="InterPro" id="IPR055170">
    <property type="entry name" value="GFO_IDH_MocA-like_dom"/>
</dbReference>
<dbReference type="Gene3D" id="3.40.50.720">
    <property type="entry name" value="NAD(P)-binding Rossmann-like Domain"/>
    <property type="match status" value="1"/>
</dbReference>
<comment type="similarity">
    <text evidence="1">Belongs to the CMP-NeuNAc synthase family.</text>
</comment>
<dbReference type="Pfam" id="PF01408">
    <property type="entry name" value="GFO_IDH_MocA"/>
    <property type="match status" value="1"/>
</dbReference>
<proteinExistence type="inferred from homology"/>
<dbReference type="EC" id="2.7.7.43" evidence="4"/>
<dbReference type="SUPFAM" id="SSF53448">
    <property type="entry name" value="Nucleotide-diphospho-sugar transferases"/>
    <property type="match status" value="1"/>
</dbReference>
<dbReference type="Proteomes" id="UP000052237">
    <property type="component" value="Unassembled WGS sequence"/>
</dbReference>
<feature type="domain" description="Gfo/Idh/MocA-like oxidoreductase N-terminal" evidence="2">
    <location>
        <begin position="3"/>
        <end position="92"/>
    </location>
</feature>
<sequence length="540" mass="62219">MSLKVLIIGYGSIGRRHEEIMLKFTKHIDIVTSQILATKTTFKTLEAVKNISKYDYFIIASPTNKHLSQLIFLDKAVKNKIIFCEKPLFDRYLDINLTNNQIYVGYVLRYHPIFALLKDKLKSRIYFVEVSCGSYLPQWRINIDYKDSYSAKKHSGGGVLLDLSHEIDYVEWIFGDIIDIVGVNSKISELEIDSDDMLSIVARTSKNIFVNLTMNYFSKISKRDIVIHCDNCSIKIDLIHNTMLTSYILKNDEISLNVERNDLFFAMHNSIINSKNILLPTFQEALYTLNTIERMKNMKIKQNILCTIGCRGGSKGVKNKNIREIAGKPLLAHTILQALKTNLFSHVVLTTDSKEIAEVGQKWGAEVFFLRDPKMADDAAGKLPAIRDALLKSEEYFGIKFDTVIDLDATSPLRLVDDIINAYEQFLKDDNDILITASPARRSPYFNLVEIFKKDEKEIIDLSKKPQNPILRRQDSPKCYDMNASIYIWKRDVLLNKDSLFLEKTGLYIMPEERSIDIDSELDFKFVEFLMKENNAKRNY</sequence>
<evidence type="ECO:0000259" key="3">
    <source>
        <dbReference type="Pfam" id="PF22725"/>
    </source>
</evidence>
<dbReference type="PANTHER" id="PTHR21485:SF6">
    <property type="entry name" value="N-ACYLNEURAMINATE CYTIDYLYLTRANSFERASE-RELATED"/>
    <property type="match status" value="1"/>
</dbReference>
<dbReference type="InterPro" id="IPR029044">
    <property type="entry name" value="Nucleotide-diphossugar_trans"/>
</dbReference>
<dbReference type="Gene3D" id="3.30.360.10">
    <property type="entry name" value="Dihydrodipicolinate Reductase, domain 2"/>
    <property type="match status" value="1"/>
</dbReference>
<dbReference type="EMBL" id="FAVB01000002">
    <property type="protein sequence ID" value="CUU79865.1"/>
    <property type="molecule type" value="Genomic_DNA"/>
</dbReference>
<dbReference type="GO" id="GO:0008781">
    <property type="term" value="F:N-acylneuraminate cytidylyltransferase activity"/>
    <property type="evidence" value="ECO:0007669"/>
    <property type="project" value="UniProtKB-EC"/>
</dbReference>
<dbReference type="RefSeq" id="WP_104073368.1">
    <property type="nucleotide sequence ID" value="NZ_FAVB01000002.1"/>
</dbReference>
<keyword evidence="4" id="KW-0808">Transferase</keyword>
<protein>
    <submittedName>
        <fullName evidence="4">N-acylneuraminate cytidylyltransferase</fullName>
        <ecNumber evidence="4">2.7.7.43</ecNumber>
    </submittedName>
</protein>
<evidence type="ECO:0000313" key="5">
    <source>
        <dbReference type="Proteomes" id="UP000052237"/>
    </source>
</evidence>
<dbReference type="Pfam" id="PF02348">
    <property type="entry name" value="CTP_transf_3"/>
    <property type="match status" value="1"/>
</dbReference>
<evidence type="ECO:0000259" key="2">
    <source>
        <dbReference type="Pfam" id="PF01408"/>
    </source>
</evidence>
<name>A0A0S4S1M6_CAMHY</name>
<dbReference type="InterPro" id="IPR003329">
    <property type="entry name" value="Cytidylyl_trans"/>
</dbReference>